<evidence type="ECO:0000256" key="1">
    <source>
        <dbReference type="ARBA" id="ARBA00022741"/>
    </source>
</evidence>
<evidence type="ECO:0000256" key="4">
    <source>
        <dbReference type="ARBA" id="ARBA00022840"/>
    </source>
</evidence>
<feature type="domain" description="DEAD-box RNA helicase Q" evidence="7">
    <location>
        <begin position="76"/>
        <end position="104"/>
    </location>
</feature>
<dbReference type="PROSITE" id="PS51195">
    <property type="entry name" value="Q_MOTIF"/>
    <property type="match status" value="1"/>
</dbReference>
<protein>
    <recommendedName>
        <fullName evidence="9">RNA helicase</fullName>
    </recommendedName>
</protein>
<keyword evidence="1" id="KW-0547">Nucleotide-binding</keyword>
<evidence type="ECO:0000256" key="2">
    <source>
        <dbReference type="ARBA" id="ARBA00022801"/>
    </source>
</evidence>
<evidence type="ECO:0000313" key="8">
    <source>
        <dbReference type="EMBL" id="CAD9777865.1"/>
    </source>
</evidence>
<evidence type="ECO:0000259" key="6">
    <source>
        <dbReference type="PROSITE" id="PS51192"/>
    </source>
</evidence>
<dbReference type="Pfam" id="PF00270">
    <property type="entry name" value="DEAD"/>
    <property type="match status" value="1"/>
</dbReference>
<dbReference type="SUPFAM" id="SSF52540">
    <property type="entry name" value="P-loop containing nucleoside triphosphate hydrolases"/>
    <property type="match status" value="1"/>
</dbReference>
<dbReference type="InterPro" id="IPR014014">
    <property type="entry name" value="RNA_helicase_DEAD_Q_motif"/>
</dbReference>
<dbReference type="EMBL" id="HBHP01035546">
    <property type="protein sequence ID" value="CAD9777865.1"/>
    <property type="molecule type" value="Transcribed_RNA"/>
</dbReference>
<dbReference type="InterPro" id="IPR014001">
    <property type="entry name" value="Helicase_ATP-bd"/>
</dbReference>
<evidence type="ECO:0000259" key="7">
    <source>
        <dbReference type="PROSITE" id="PS51195"/>
    </source>
</evidence>
<dbReference type="GO" id="GO:0003724">
    <property type="term" value="F:RNA helicase activity"/>
    <property type="evidence" value="ECO:0007669"/>
    <property type="project" value="InterPro"/>
</dbReference>
<proteinExistence type="predicted"/>
<sequence>MSSATLTAAATAEAIVPYDDLHANQDELEVNFEDVEEELEEKKPSASSAISSGAKRNTRTSKLALRAGSFDDVHTARFADLVLEPEILQAVSDCGYELPSRVQQVCIPQAIMGRDLICQAKAGMGKTAVFVLSTLHFIKSELKRNGDNSNTVNTLCLSHVRSLALQHHNEFQRFGKYLPGVCSAAVYGGVPYRLHKRMFQGGKTPQIVCGTPGRIKALCSAGHMKLNQLKRFIIDECDAMLGQTGGACYAS</sequence>
<accession>A0A7S2XH47</accession>
<dbReference type="GO" id="GO:0003676">
    <property type="term" value="F:nucleic acid binding"/>
    <property type="evidence" value="ECO:0007669"/>
    <property type="project" value="InterPro"/>
</dbReference>
<evidence type="ECO:0000256" key="3">
    <source>
        <dbReference type="ARBA" id="ARBA00022806"/>
    </source>
</evidence>
<dbReference type="GO" id="GO:0016787">
    <property type="term" value="F:hydrolase activity"/>
    <property type="evidence" value="ECO:0007669"/>
    <property type="project" value="UniProtKB-KW"/>
</dbReference>
<keyword evidence="4" id="KW-0067">ATP-binding</keyword>
<dbReference type="SMART" id="SM00487">
    <property type="entry name" value="DEXDc"/>
    <property type="match status" value="1"/>
</dbReference>
<name>A0A7S2XH47_9EUKA</name>
<feature type="domain" description="Helicase ATP-binding" evidence="6">
    <location>
        <begin position="107"/>
        <end position="251"/>
    </location>
</feature>
<evidence type="ECO:0008006" key="9">
    <source>
        <dbReference type="Google" id="ProtNLM"/>
    </source>
</evidence>
<gene>
    <name evidence="8" type="ORF">LSP00402_LOCUS21881</name>
</gene>
<keyword evidence="2" id="KW-0378">Hydrolase</keyword>
<feature type="short sequence motif" description="Q motif" evidence="5">
    <location>
        <begin position="76"/>
        <end position="104"/>
    </location>
</feature>
<dbReference type="InterPro" id="IPR027417">
    <property type="entry name" value="P-loop_NTPase"/>
</dbReference>
<reference evidence="8" key="1">
    <citation type="submission" date="2021-01" db="EMBL/GenBank/DDBJ databases">
        <authorList>
            <person name="Corre E."/>
            <person name="Pelletier E."/>
            <person name="Niang G."/>
            <person name="Scheremetjew M."/>
            <person name="Finn R."/>
            <person name="Kale V."/>
            <person name="Holt S."/>
            <person name="Cochrane G."/>
            <person name="Meng A."/>
            <person name="Brown T."/>
            <person name="Cohen L."/>
        </authorList>
    </citation>
    <scope>NUCLEOTIDE SEQUENCE</scope>
    <source>
        <strain evidence="8">CCMP622</strain>
    </source>
</reference>
<organism evidence="8">
    <name type="scientific">Lotharella oceanica</name>
    <dbReference type="NCBI Taxonomy" id="641309"/>
    <lineage>
        <taxon>Eukaryota</taxon>
        <taxon>Sar</taxon>
        <taxon>Rhizaria</taxon>
        <taxon>Cercozoa</taxon>
        <taxon>Chlorarachniophyceae</taxon>
        <taxon>Lotharella</taxon>
    </lineage>
</organism>
<dbReference type="Gene3D" id="3.40.50.300">
    <property type="entry name" value="P-loop containing nucleotide triphosphate hydrolases"/>
    <property type="match status" value="1"/>
</dbReference>
<dbReference type="PANTHER" id="PTHR47958">
    <property type="entry name" value="ATP-DEPENDENT RNA HELICASE DBP3"/>
    <property type="match status" value="1"/>
</dbReference>
<dbReference type="GO" id="GO:0005524">
    <property type="term" value="F:ATP binding"/>
    <property type="evidence" value="ECO:0007669"/>
    <property type="project" value="UniProtKB-KW"/>
</dbReference>
<dbReference type="InterPro" id="IPR011545">
    <property type="entry name" value="DEAD/DEAH_box_helicase_dom"/>
</dbReference>
<dbReference type="PROSITE" id="PS51192">
    <property type="entry name" value="HELICASE_ATP_BIND_1"/>
    <property type="match status" value="1"/>
</dbReference>
<evidence type="ECO:0000256" key="5">
    <source>
        <dbReference type="PROSITE-ProRule" id="PRU00552"/>
    </source>
</evidence>
<dbReference type="AlphaFoldDB" id="A0A7S2XH47"/>
<keyword evidence="3" id="KW-0347">Helicase</keyword>